<protein>
    <submittedName>
        <fullName evidence="1">Uncharacterized protein</fullName>
    </submittedName>
</protein>
<keyword evidence="2" id="KW-1185">Reference proteome</keyword>
<dbReference type="RefSeq" id="WP_344570597.1">
    <property type="nucleotide sequence ID" value="NZ_BAAARJ010000032.1"/>
</dbReference>
<evidence type="ECO:0000313" key="1">
    <source>
        <dbReference type="EMBL" id="GAA2638574.1"/>
    </source>
</evidence>
<comment type="caution">
    <text evidence="1">The sequence shown here is derived from an EMBL/GenBank/DDBJ whole genome shotgun (WGS) entry which is preliminary data.</text>
</comment>
<dbReference type="Proteomes" id="UP001501447">
    <property type="component" value="Unassembled WGS sequence"/>
</dbReference>
<proteinExistence type="predicted"/>
<reference evidence="1 2" key="1">
    <citation type="journal article" date="2019" name="Int. J. Syst. Evol. Microbiol.">
        <title>The Global Catalogue of Microorganisms (GCM) 10K type strain sequencing project: providing services to taxonomists for standard genome sequencing and annotation.</title>
        <authorList>
            <consortium name="The Broad Institute Genomics Platform"/>
            <consortium name="The Broad Institute Genome Sequencing Center for Infectious Disease"/>
            <person name="Wu L."/>
            <person name="Ma J."/>
        </authorList>
    </citation>
    <scope>NUCLEOTIDE SEQUENCE [LARGE SCALE GENOMIC DNA]</scope>
    <source>
        <strain evidence="1 2">JCM 16373</strain>
    </source>
</reference>
<organism evidence="1 2">
    <name type="scientific">Streptomyces axinellae</name>
    <dbReference type="NCBI Taxonomy" id="552788"/>
    <lineage>
        <taxon>Bacteria</taxon>
        <taxon>Bacillati</taxon>
        <taxon>Actinomycetota</taxon>
        <taxon>Actinomycetes</taxon>
        <taxon>Kitasatosporales</taxon>
        <taxon>Streptomycetaceae</taxon>
        <taxon>Streptomyces</taxon>
    </lineage>
</organism>
<dbReference type="EMBL" id="BAAARJ010000032">
    <property type="protein sequence ID" value="GAA2638574.1"/>
    <property type="molecule type" value="Genomic_DNA"/>
</dbReference>
<accession>A0ABN3QZ30</accession>
<gene>
    <name evidence="1" type="ORF">GCM10009863_64310</name>
</gene>
<name>A0ABN3QZ30_9ACTN</name>
<evidence type="ECO:0000313" key="2">
    <source>
        <dbReference type="Proteomes" id="UP001501447"/>
    </source>
</evidence>
<sequence length="68" mass="7849">MHFEVLLRFETGGPAVTGVWEDKDTALRKHREQLRLYGGDSHVLELVEVTDDGERHLLKAWPPNQPQE</sequence>